<gene>
    <name evidence="9" type="ORF">MtrunA17_Chr8g0360301</name>
</gene>
<comment type="caution">
    <text evidence="9">The sequence shown here is derived from an EMBL/GenBank/DDBJ whole genome shotgun (WGS) entry which is preliminary data.</text>
</comment>
<dbReference type="GO" id="GO:0008276">
    <property type="term" value="F:protein methyltransferase activity"/>
    <property type="evidence" value="ECO:0007669"/>
    <property type="project" value="InterPro"/>
</dbReference>
<organism evidence="9">
    <name type="scientific">Medicago truncatula</name>
    <name type="common">Barrel medic</name>
    <name type="synonym">Medicago tribuloides</name>
    <dbReference type="NCBI Taxonomy" id="3880"/>
    <lineage>
        <taxon>Eukaryota</taxon>
        <taxon>Viridiplantae</taxon>
        <taxon>Streptophyta</taxon>
        <taxon>Embryophyta</taxon>
        <taxon>Tracheophyta</taxon>
        <taxon>Spermatophyta</taxon>
        <taxon>Magnoliopsida</taxon>
        <taxon>eudicotyledons</taxon>
        <taxon>Gunneridae</taxon>
        <taxon>Pentapetalae</taxon>
        <taxon>rosids</taxon>
        <taxon>fabids</taxon>
        <taxon>Fabales</taxon>
        <taxon>Fabaceae</taxon>
        <taxon>Papilionoideae</taxon>
        <taxon>50 kb inversion clade</taxon>
        <taxon>NPAAA clade</taxon>
        <taxon>Hologalegina</taxon>
        <taxon>IRL clade</taxon>
        <taxon>Trifolieae</taxon>
        <taxon>Medicago</taxon>
    </lineage>
</organism>
<sequence length="382" mass="41574">MAAAWHFIKHLTLSRPLIMRISPSPLSFSSSLPFLFKHHHKVSSHHHCSSSSAALPHKSSSTPYLSVLIHCSKDNADVLGDALLCFGATSVSIDQNDHVAQTIDEICITSIYPEDEDINLSISHAFDSIGFKEKPRYEIKAIEEEDWIKRSQESFHPVEITKGLWVVPEWSTPPDVQATNIMLNPGHAFGTGEHATTKLCLLLLHDCITGGEYILDYGTGSGILAIAALKFGAAFAVGVDVDAQAIASAYQNAALNNIGPDRIQLQLIAGENSLSSKDDQTSGFVEGENTHEIQTITDKDKYDVVIANILLNPLLDNADQIISRAKPGAVIGLSGILSEQVHQIINKYSPFLEGIEVSKLDDWACVSGRKTSSLVVPSQSQW</sequence>
<dbReference type="GO" id="GO:0005840">
    <property type="term" value="C:ribosome"/>
    <property type="evidence" value="ECO:0007669"/>
    <property type="project" value="UniProtKB-KW"/>
</dbReference>
<protein>
    <recommendedName>
        <fullName evidence="8">ETFB lysine methyltransferase</fullName>
    </recommendedName>
    <alternativeName>
        <fullName evidence="7">Protein N-lysine methyltransferase METTL20</fullName>
    </alternativeName>
</protein>
<evidence type="ECO:0000256" key="3">
    <source>
        <dbReference type="ARBA" id="ARBA00022603"/>
    </source>
</evidence>
<evidence type="ECO:0000256" key="8">
    <source>
        <dbReference type="ARBA" id="ARBA00042266"/>
    </source>
</evidence>
<dbReference type="InterPro" id="IPR004498">
    <property type="entry name" value="Ribosomal_PrmA_MeTrfase"/>
</dbReference>
<dbReference type="HAMAP" id="MF_00735">
    <property type="entry name" value="Methyltr_PrmA"/>
    <property type="match status" value="1"/>
</dbReference>
<comment type="similarity">
    <text evidence="6">Belongs to the methyltransferase superfamily. ETFBKMT family.</text>
</comment>
<dbReference type="OrthoDB" id="419617at2759"/>
<dbReference type="CDD" id="cd02440">
    <property type="entry name" value="AdoMet_MTases"/>
    <property type="match status" value="1"/>
</dbReference>
<dbReference type="SUPFAM" id="SSF53335">
    <property type="entry name" value="S-adenosyl-L-methionine-dependent methyltransferases"/>
    <property type="match status" value="1"/>
</dbReference>
<dbReference type="Gramene" id="rna47166">
    <property type="protein sequence ID" value="RHN40920.1"/>
    <property type="gene ID" value="gene47166"/>
</dbReference>
<keyword evidence="3 9" id="KW-0489">Methyltransferase</keyword>
<dbReference type="InterPro" id="IPR050078">
    <property type="entry name" value="Ribosomal_L11_MeTrfase_PrmA"/>
</dbReference>
<evidence type="ECO:0000256" key="2">
    <source>
        <dbReference type="ARBA" id="ARBA00022490"/>
    </source>
</evidence>
<dbReference type="PANTHER" id="PTHR43648">
    <property type="entry name" value="ELECTRON TRANSFER FLAVOPROTEIN BETA SUBUNIT LYSINE METHYLTRANSFERASE"/>
    <property type="match status" value="1"/>
</dbReference>
<dbReference type="AlphaFoldDB" id="A0A396GIU5"/>
<accession>A0A396GIU5</accession>
<keyword evidence="9" id="KW-0687">Ribonucleoprotein</keyword>
<evidence type="ECO:0000313" key="9">
    <source>
        <dbReference type="EMBL" id="RHN40920.1"/>
    </source>
</evidence>
<evidence type="ECO:0000256" key="7">
    <source>
        <dbReference type="ARBA" id="ARBA00041867"/>
    </source>
</evidence>
<reference evidence="9" key="1">
    <citation type="journal article" date="2018" name="Nat. Plants">
        <title>Whole-genome landscape of Medicago truncatula symbiotic genes.</title>
        <authorList>
            <person name="Pecrix Y."/>
            <person name="Gamas P."/>
            <person name="Carrere S."/>
        </authorList>
    </citation>
    <scope>NUCLEOTIDE SEQUENCE</scope>
    <source>
        <tissue evidence="9">Leaves</tissue>
    </source>
</reference>
<dbReference type="EMBL" id="PSQE01000008">
    <property type="protein sequence ID" value="RHN40920.1"/>
    <property type="molecule type" value="Genomic_DNA"/>
</dbReference>
<dbReference type="PANTHER" id="PTHR43648:SF1">
    <property type="entry name" value="ELECTRON TRANSFER FLAVOPROTEIN BETA SUBUNIT LYSINE METHYLTRANSFERASE"/>
    <property type="match status" value="1"/>
</dbReference>
<keyword evidence="4 9" id="KW-0808">Transferase</keyword>
<comment type="similarity">
    <text evidence="1">Belongs to the methyltransferase superfamily. PrmA family.</text>
</comment>
<name>A0A396GIU5_MEDTR</name>
<proteinExistence type="inferred from homology"/>
<evidence type="ECO:0000256" key="4">
    <source>
        <dbReference type="ARBA" id="ARBA00022679"/>
    </source>
</evidence>
<evidence type="ECO:0000256" key="5">
    <source>
        <dbReference type="ARBA" id="ARBA00022691"/>
    </source>
</evidence>
<dbReference type="Pfam" id="PF06325">
    <property type="entry name" value="PrmA"/>
    <property type="match status" value="1"/>
</dbReference>
<dbReference type="Gene3D" id="3.40.50.150">
    <property type="entry name" value="Vaccinia Virus protein VP39"/>
    <property type="match status" value="1"/>
</dbReference>
<dbReference type="Proteomes" id="UP000265566">
    <property type="component" value="Chromosome 8"/>
</dbReference>
<dbReference type="InterPro" id="IPR029063">
    <property type="entry name" value="SAM-dependent_MTases_sf"/>
</dbReference>
<keyword evidence="5" id="KW-0949">S-adenosyl-L-methionine</keyword>
<evidence type="ECO:0000256" key="1">
    <source>
        <dbReference type="ARBA" id="ARBA00009741"/>
    </source>
</evidence>
<keyword evidence="9" id="KW-0689">Ribosomal protein</keyword>
<evidence type="ECO:0000256" key="6">
    <source>
        <dbReference type="ARBA" id="ARBA00037932"/>
    </source>
</evidence>
<dbReference type="GO" id="GO:0032259">
    <property type="term" value="P:methylation"/>
    <property type="evidence" value="ECO:0007669"/>
    <property type="project" value="UniProtKB-KW"/>
</dbReference>
<keyword evidence="2" id="KW-0963">Cytoplasm</keyword>